<dbReference type="RefSeq" id="WP_349541724.1">
    <property type="nucleotide sequence ID" value="NZ_JAOALG010000001.1"/>
</dbReference>
<feature type="compositionally biased region" description="Polar residues" evidence="1">
    <location>
        <begin position="852"/>
        <end position="869"/>
    </location>
</feature>
<gene>
    <name evidence="2" type="ORF">N0A02_06715</name>
</gene>
<proteinExistence type="predicted"/>
<protein>
    <submittedName>
        <fullName evidence="2">Uncharacterized protein</fullName>
    </submittedName>
</protein>
<reference evidence="2 3" key="1">
    <citation type="journal article" date="2024" name="Chem. Sci.">
        <title>Discovery of a lagriamide polyketide by integrated genome mining, isotopic labeling, and untargeted metabolomics.</title>
        <authorList>
            <person name="Fergusson C.H."/>
            <person name="Saulog J."/>
            <person name="Paulo B.S."/>
            <person name="Wilson D.M."/>
            <person name="Liu D.Y."/>
            <person name="Morehouse N.J."/>
            <person name="Waterworth S."/>
            <person name="Barkei J."/>
            <person name="Gray C.A."/>
            <person name="Kwan J.C."/>
            <person name="Eustaquio A.S."/>
            <person name="Linington R.G."/>
        </authorList>
    </citation>
    <scope>NUCLEOTIDE SEQUENCE [LARGE SCALE GENOMIC DNA]</scope>
    <source>
        <strain evidence="2 3">RL17-338-BIF-B</strain>
    </source>
</reference>
<name>A0ABV1LK22_9BURK</name>
<dbReference type="EMBL" id="JAOALG010000001">
    <property type="protein sequence ID" value="MEQ5839130.1"/>
    <property type="molecule type" value="Genomic_DNA"/>
</dbReference>
<sequence>MAGQMEQGFRNDVPRAPDFTAAPTINMRQAEATGSQIDGGHAASAFQAMGNAFGQFFGNVNRSLETVDANIQATRKQEIQQQNKDLETQGAADAAAGHEADALWTDRSSYIGAYRRGVATTQATSLGQQYSDWLGQQPMDGSVDPVLAAKKFYEDHYGAGSGDREVDNQVQLLFSQGVRSMAANFHEKQAQTIEHNMTETTIAGVSANVQSPTGLSAEHVVGSMNSFLSITNGNQLQAAHLLFSTLGDSIQNAGQGLAAQAALERAGFDEKYPVEFAQFKEKALAQSQRAKEIGAAKSQSDLNMQLQAAIANGTATPGFIAGWMANYHRQDSIWGFGPGGLNVAEAEMRKASRQVAGVNVVVRAHQGIDGTNEAALVANKFGVPYSEIVTKHLPQAVTQLVQDSQGLLPNLAATANTNGLINPMADDKAATEYGSFSTTDNAQHAFLHQQPKYIEDMVSNALINVTDPAQSMRAYSIIDAQAKSVGESMLGNYYKDAKVLSFYHSVKALSPNGDPTQIMQYLKNNPADEKLLERASESGRFDWTMIYGKDVKPEDVQKKIRDSVRKQFLNESGNAASFNPEVGISTGDLDAMTAQMVINSLKLRGAGNLDVSAAADGVAMAYAQTRYGVTGQDGAVRMVANPFPLGAGRDLKSPLNATGPVGVDRGFPPIYASFPIKNAFDVVERPIETSQEDLTAMHGAFPGKTDVSPKKLSLGNPDAKLSGLMPVMDGSVTPIRFQAGEKITTLQLTGPSRSQKFFHDIGDSATAADKAYYAAMGSPLKNDANYKIAKGTQIQNEVPMDPKEAGQFFKDNLPPGFYAVRDSQGLYQLYYGYRVKGDQKAAAAQLEQNQHDYTSPWNKQKRSFQNQLSDAAATRGTVR</sequence>
<accession>A0ABV1LK22</accession>
<dbReference type="Proteomes" id="UP001469089">
    <property type="component" value="Unassembled WGS sequence"/>
</dbReference>
<evidence type="ECO:0000313" key="3">
    <source>
        <dbReference type="Proteomes" id="UP001469089"/>
    </source>
</evidence>
<organism evidence="2 3">
    <name type="scientific">Paraburkholderia acidicola</name>
    <dbReference type="NCBI Taxonomy" id="1912599"/>
    <lineage>
        <taxon>Bacteria</taxon>
        <taxon>Pseudomonadati</taxon>
        <taxon>Pseudomonadota</taxon>
        <taxon>Betaproteobacteria</taxon>
        <taxon>Burkholderiales</taxon>
        <taxon>Burkholderiaceae</taxon>
        <taxon>Paraburkholderia</taxon>
    </lineage>
</organism>
<evidence type="ECO:0000256" key="1">
    <source>
        <dbReference type="SAM" id="MobiDB-lite"/>
    </source>
</evidence>
<keyword evidence="3" id="KW-1185">Reference proteome</keyword>
<evidence type="ECO:0000313" key="2">
    <source>
        <dbReference type="EMBL" id="MEQ5839130.1"/>
    </source>
</evidence>
<comment type="caution">
    <text evidence="2">The sequence shown here is derived from an EMBL/GenBank/DDBJ whole genome shotgun (WGS) entry which is preliminary data.</text>
</comment>
<feature type="region of interest" description="Disordered" evidence="1">
    <location>
        <begin position="852"/>
        <end position="879"/>
    </location>
</feature>